<dbReference type="AlphaFoldDB" id="A0A0A9WNY1"/>
<reference evidence="1" key="2">
    <citation type="submission" date="2014-07" db="EMBL/GenBank/DDBJ databases">
        <authorList>
            <person name="Hull J."/>
        </authorList>
    </citation>
    <scope>NUCLEOTIDE SEQUENCE</scope>
</reference>
<organism evidence="1">
    <name type="scientific">Lygus hesperus</name>
    <name type="common">Western plant bug</name>
    <dbReference type="NCBI Taxonomy" id="30085"/>
    <lineage>
        <taxon>Eukaryota</taxon>
        <taxon>Metazoa</taxon>
        <taxon>Ecdysozoa</taxon>
        <taxon>Arthropoda</taxon>
        <taxon>Hexapoda</taxon>
        <taxon>Insecta</taxon>
        <taxon>Pterygota</taxon>
        <taxon>Neoptera</taxon>
        <taxon>Paraneoptera</taxon>
        <taxon>Hemiptera</taxon>
        <taxon>Heteroptera</taxon>
        <taxon>Panheteroptera</taxon>
        <taxon>Cimicomorpha</taxon>
        <taxon>Miridae</taxon>
        <taxon>Mirini</taxon>
        <taxon>Lygus</taxon>
    </lineage>
</organism>
<proteinExistence type="predicted"/>
<name>A0A0A9WNY1_LYGHE</name>
<dbReference type="EMBL" id="GBRD01007747">
    <property type="protein sequence ID" value="JAG58074.1"/>
    <property type="molecule type" value="Transcribed_RNA"/>
</dbReference>
<sequence length="164" mass="19279">MKAASKVLRNGFPLYCRGSFWKHPKNWRDISDDVAFSSDRHAIRQKAQQKISEMRNVVSDFTDHVEEGIKRRQELQKKADEYLKALDSSGESITENLKDDDIKSAAAKIQEMRRLVNEFSFHNQEGIKRRMMMQEMANEYLRALDDYKLKLQTHDPLNISDTRE</sequence>
<gene>
    <name evidence="1" type="primary">Lama2_1</name>
    <name evidence="1" type="ORF">CM83_10774</name>
</gene>
<dbReference type="EMBL" id="GBRD01007748">
    <property type="protein sequence ID" value="JAG58073.1"/>
    <property type="molecule type" value="Transcribed_RNA"/>
</dbReference>
<protein>
    <submittedName>
        <fullName evidence="1">Laminin subunit alpha-2</fullName>
    </submittedName>
</protein>
<evidence type="ECO:0000313" key="2">
    <source>
        <dbReference type="EMBL" id="JAG58073.1"/>
    </source>
</evidence>
<evidence type="ECO:0000313" key="1">
    <source>
        <dbReference type="EMBL" id="JAG09111.1"/>
    </source>
</evidence>
<dbReference type="EMBL" id="GBHO01034493">
    <property type="protein sequence ID" value="JAG09111.1"/>
    <property type="molecule type" value="Transcribed_RNA"/>
</dbReference>
<reference evidence="2" key="3">
    <citation type="submission" date="2014-09" db="EMBL/GenBank/DDBJ databases">
        <authorList>
            <person name="Magalhaes I.L.F."/>
            <person name="Oliveira U."/>
            <person name="Santos F.R."/>
            <person name="Vidigal T.H.D.A."/>
            <person name="Brescovit A.D."/>
            <person name="Santos A.J."/>
        </authorList>
    </citation>
    <scope>NUCLEOTIDE SEQUENCE</scope>
</reference>
<reference evidence="1" key="1">
    <citation type="journal article" date="2014" name="PLoS ONE">
        <title>Transcriptome-Based Identification of ABC Transporters in the Western Tarnished Plant Bug Lygus hesperus.</title>
        <authorList>
            <person name="Hull J.J."/>
            <person name="Chaney K."/>
            <person name="Geib S.M."/>
            <person name="Fabrick J.A."/>
            <person name="Brent C.S."/>
            <person name="Walsh D."/>
            <person name="Lavine L.C."/>
        </authorList>
    </citation>
    <scope>NUCLEOTIDE SEQUENCE</scope>
</reference>
<accession>A0A0A9WNY1</accession>